<comment type="caution">
    <text evidence="1">The sequence shown here is derived from an EMBL/GenBank/DDBJ whole genome shotgun (WGS) entry which is preliminary data.</text>
</comment>
<name>A0ABD3P1E5_9STRA</name>
<dbReference type="AlphaFoldDB" id="A0ABD3P1E5"/>
<accession>A0ABD3P1E5</accession>
<protein>
    <submittedName>
        <fullName evidence="1">Uncharacterized protein</fullName>
    </submittedName>
</protein>
<evidence type="ECO:0000313" key="2">
    <source>
        <dbReference type="Proteomes" id="UP001530400"/>
    </source>
</evidence>
<proteinExistence type="predicted"/>
<dbReference type="Proteomes" id="UP001530400">
    <property type="component" value="Unassembled WGS sequence"/>
</dbReference>
<reference evidence="1 2" key="1">
    <citation type="submission" date="2024-10" db="EMBL/GenBank/DDBJ databases">
        <title>Updated reference genomes for cyclostephanoid diatoms.</title>
        <authorList>
            <person name="Roberts W.R."/>
            <person name="Alverson A.J."/>
        </authorList>
    </citation>
    <scope>NUCLEOTIDE SEQUENCE [LARGE SCALE GENOMIC DNA]</scope>
    <source>
        <strain evidence="1 2">AJA010-31</strain>
    </source>
</reference>
<keyword evidence="2" id="KW-1185">Reference proteome</keyword>
<organism evidence="1 2">
    <name type="scientific">Cyclotella atomus</name>
    <dbReference type="NCBI Taxonomy" id="382360"/>
    <lineage>
        <taxon>Eukaryota</taxon>
        <taxon>Sar</taxon>
        <taxon>Stramenopiles</taxon>
        <taxon>Ochrophyta</taxon>
        <taxon>Bacillariophyta</taxon>
        <taxon>Coscinodiscophyceae</taxon>
        <taxon>Thalassiosirophycidae</taxon>
        <taxon>Stephanodiscales</taxon>
        <taxon>Stephanodiscaceae</taxon>
        <taxon>Cyclotella</taxon>
    </lineage>
</organism>
<sequence>MRLEAARSAAAIEIAGHIEEAATEAWARTFADPNLHRFCVDFVSFLPVGGTKIRGLWRGGLEQMAAVCEKQNTCPEDLATIELSYSIVYPSRISQSRPDKADAQLTDRIIWASQFAAFCRAFEGGAMPALTFVSKRSLEPDCQGH</sequence>
<evidence type="ECO:0000313" key="1">
    <source>
        <dbReference type="EMBL" id="KAL3781723.1"/>
    </source>
</evidence>
<gene>
    <name evidence="1" type="ORF">ACHAWO_005807</name>
</gene>
<dbReference type="EMBL" id="JALLPJ020000833">
    <property type="protein sequence ID" value="KAL3781723.1"/>
    <property type="molecule type" value="Genomic_DNA"/>
</dbReference>